<feature type="domain" description="HTH cro/C1-type" evidence="2">
    <location>
        <begin position="77"/>
        <end position="132"/>
    </location>
</feature>
<dbReference type="RefSeq" id="WP_248956542.1">
    <property type="nucleotide sequence ID" value="NZ_JAKIKU010000010.1"/>
</dbReference>
<dbReference type="InterPro" id="IPR001387">
    <property type="entry name" value="Cro/C1-type_HTH"/>
</dbReference>
<comment type="similarity">
    <text evidence="1">Belongs to the short-chain fatty acyl-CoA assimilation regulator (ScfR) family.</text>
</comment>
<keyword evidence="4" id="KW-1185">Reference proteome</keyword>
<dbReference type="InterPro" id="IPR010982">
    <property type="entry name" value="Lambda_DNA-bd_dom_sf"/>
</dbReference>
<evidence type="ECO:0000256" key="1">
    <source>
        <dbReference type="ARBA" id="ARBA00007227"/>
    </source>
</evidence>
<dbReference type="Proteomes" id="UP001202134">
    <property type="component" value="Unassembled WGS sequence"/>
</dbReference>
<accession>A0ABT0KT28</accession>
<dbReference type="InterPro" id="IPR010359">
    <property type="entry name" value="IrrE_HExxH"/>
</dbReference>
<gene>
    <name evidence="3" type="ORF">L2737_17070</name>
</gene>
<protein>
    <submittedName>
        <fullName evidence="3">ImmA/IrrE family metallo-endopeptidase</fullName>
    </submittedName>
</protein>
<comment type="caution">
    <text evidence="3">The sequence shown here is derived from an EMBL/GenBank/DDBJ whole genome shotgun (WGS) entry which is preliminary data.</text>
</comment>
<evidence type="ECO:0000313" key="3">
    <source>
        <dbReference type="EMBL" id="MCL1047013.1"/>
    </source>
</evidence>
<dbReference type="SUPFAM" id="SSF47413">
    <property type="entry name" value="lambda repressor-like DNA-binding domains"/>
    <property type="match status" value="1"/>
</dbReference>
<evidence type="ECO:0000259" key="2">
    <source>
        <dbReference type="PROSITE" id="PS50943"/>
    </source>
</evidence>
<proteinExistence type="inferred from homology"/>
<dbReference type="EMBL" id="JAKIKU010000010">
    <property type="protein sequence ID" value="MCL1047013.1"/>
    <property type="molecule type" value="Genomic_DNA"/>
</dbReference>
<dbReference type="PROSITE" id="PS50943">
    <property type="entry name" value="HTH_CROC1"/>
    <property type="match status" value="1"/>
</dbReference>
<name>A0ABT0KT28_9GAMM</name>
<reference evidence="3 4" key="1">
    <citation type="submission" date="2022-01" db="EMBL/GenBank/DDBJ databases">
        <title>Whole genome-based taxonomy of the Shewanellaceae.</title>
        <authorList>
            <person name="Martin-Rodriguez A.J."/>
        </authorList>
    </citation>
    <scope>NUCLEOTIDE SEQUENCE [LARGE SCALE GENOMIC DNA]</scope>
    <source>
        <strain evidence="3 4">DSM 24955</strain>
    </source>
</reference>
<dbReference type="Pfam" id="PF06114">
    <property type="entry name" value="Peptidase_M78"/>
    <property type="match status" value="1"/>
</dbReference>
<dbReference type="SMART" id="SM00530">
    <property type="entry name" value="HTH_XRE"/>
    <property type="match status" value="1"/>
</dbReference>
<sequence length="415" mass="47128">MILTNEQLELTQETLLRFEVTFGELSSSTDLLKVMERDALLSTINALKEEINEYFSIINGQITIKNSLMLCELRQQLVVHRIANGLSQSCMAKAMGISKGLLIRFEATEYENVGLQLLLKASEILGNSIAEVFDSVDDRVIEIYNNQRALDIPFWELLPIKELIKRNWITAKNATSELKEVIYGSGSLTNFAYHKKTKFGERTAKEAALFAWESRILSEARKIINHTELEYVEHNPIWLHELVALSTDPNGPLLAKELLLSKGIILVIERHLDQTYLDGAALLSDEGFPVIGMTLRQDRIDNFWFVLFHELAHVYLHLLSNKFPVFLDEKIGDKNLDPLEQEANEFARNTLITPEQWASCVSPVMINENAVNIDAKNLDIHPAIIAGRIQFEKDDYSILRGVVNHGKIRALFGVK</sequence>
<organism evidence="3 4">
    <name type="scientific">Shewanella electrodiphila</name>
    <dbReference type="NCBI Taxonomy" id="934143"/>
    <lineage>
        <taxon>Bacteria</taxon>
        <taxon>Pseudomonadati</taxon>
        <taxon>Pseudomonadota</taxon>
        <taxon>Gammaproteobacteria</taxon>
        <taxon>Alteromonadales</taxon>
        <taxon>Shewanellaceae</taxon>
        <taxon>Shewanella</taxon>
    </lineage>
</organism>
<evidence type="ECO:0000313" key="4">
    <source>
        <dbReference type="Proteomes" id="UP001202134"/>
    </source>
</evidence>
<dbReference type="CDD" id="cd00093">
    <property type="entry name" value="HTH_XRE"/>
    <property type="match status" value="1"/>
</dbReference>
<dbReference type="Gene3D" id="1.10.260.40">
    <property type="entry name" value="lambda repressor-like DNA-binding domains"/>
    <property type="match status" value="1"/>
</dbReference>